<dbReference type="InterPro" id="IPR036265">
    <property type="entry name" value="HIT-like_sf"/>
</dbReference>
<reference evidence="3 4" key="1">
    <citation type="submission" date="2016-02" db="EMBL/GenBank/DDBJ databases">
        <authorList>
            <person name="Wen L."/>
            <person name="He K."/>
            <person name="Yang H."/>
        </authorList>
    </citation>
    <scope>NUCLEOTIDE SEQUENCE [LARGE SCALE GENOMIC DNA]</scope>
    <source>
        <strain evidence="3 4">CV58</strain>
    </source>
</reference>
<sequence length="152" mass="17078">MFRLDPRLAADCLPLGDFPLCQLLLMNEARYPWFILVPRRNAVTEVFQLSQEDQAQLWQETTRLAETLKDSFAADKINIAALGNQVAQLHVHVIARKRSDAAWPAPVWGRFTPEAYSPQQIEAIRTRLGLALAGGRLDFYPTSITSSACKPL</sequence>
<evidence type="ECO:0000256" key="1">
    <source>
        <dbReference type="PROSITE-ProRule" id="PRU00464"/>
    </source>
</evidence>
<dbReference type="InterPro" id="IPR011146">
    <property type="entry name" value="HIT-like"/>
</dbReference>
<dbReference type="PIRSF" id="PIRSF000714">
    <property type="entry name" value="HIT"/>
    <property type="match status" value="1"/>
</dbReference>
<proteinExistence type="predicted"/>
<dbReference type="GO" id="GO:0003824">
    <property type="term" value="F:catalytic activity"/>
    <property type="evidence" value="ECO:0007669"/>
    <property type="project" value="InterPro"/>
</dbReference>
<name>A0A139SQL4_9GAMM</name>
<feature type="domain" description="HIT" evidence="2">
    <location>
        <begin position="35"/>
        <end position="103"/>
    </location>
</feature>
<dbReference type="OrthoDB" id="9799145at2"/>
<dbReference type="SUPFAM" id="SSF54197">
    <property type="entry name" value="HIT-like"/>
    <property type="match status" value="1"/>
</dbReference>
<dbReference type="EMBL" id="LSZO01000176">
    <property type="protein sequence ID" value="KXU36770.1"/>
    <property type="molecule type" value="Genomic_DNA"/>
</dbReference>
<dbReference type="Proteomes" id="UP000072660">
    <property type="component" value="Unassembled WGS sequence"/>
</dbReference>
<dbReference type="Pfam" id="PF01230">
    <property type="entry name" value="HIT"/>
    <property type="match status" value="1"/>
</dbReference>
<dbReference type="AlphaFoldDB" id="A0A139SQL4"/>
<organism evidence="3 4">
    <name type="scientific">Ventosimonas gracilis</name>
    <dbReference type="NCBI Taxonomy" id="1680762"/>
    <lineage>
        <taxon>Bacteria</taxon>
        <taxon>Pseudomonadati</taxon>
        <taxon>Pseudomonadota</taxon>
        <taxon>Gammaproteobacteria</taxon>
        <taxon>Pseudomonadales</taxon>
        <taxon>Ventosimonadaceae</taxon>
        <taxon>Ventosimonas</taxon>
    </lineage>
</organism>
<dbReference type="RefSeq" id="WP_068391441.1">
    <property type="nucleotide sequence ID" value="NZ_LSZO01000176.1"/>
</dbReference>
<evidence type="ECO:0000313" key="4">
    <source>
        <dbReference type="Proteomes" id="UP000072660"/>
    </source>
</evidence>
<keyword evidence="4" id="KW-1185">Reference proteome</keyword>
<dbReference type="InterPro" id="IPR026026">
    <property type="entry name" value="HIT_Hint"/>
</dbReference>
<gene>
    <name evidence="3" type="ORF">AXE65_04575</name>
</gene>
<comment type="caution">
    <text evidence="1">Lacks conserved residue(s) required for the propagation of feature annotation.</text>
</comment>
<evidence type="ECO:0000259" key="2">
    <source>
        <dbReference type="PROSITE" id="PS51084"/>
    </source>
</evidence>
<comment type="caution">
    <text evidence="3">The sequence shown here is derived from an EMBL/GenBank/DDBJ whole genome shotgun (WGS) entry which is preliminary data.</text>
</comment>
<protein>
    <submittedName>
        <fullName evidence="3">Histidine triad (HIT) protein</fullName>
    </submittedName>
</protein>
<evidence type="ECO:0000313" key="3">
    <source>
        <dbReference type="EMBL" id="KXU36770.1"/>
    </source>
</evidence>
<dbReference type="PROSITE" id="PS51084">
    <property type="entry name" value="HIT_2"/>
    <property type="match status" value="1"/>
</dbReference>
<dbReference type="Gene3D" id="3.30.428.10">
    <property type="entry name" value="HIT-like"/>
    <property type="match status" value="1"/>
</dbReference>
<accession>A0A139SQL4</accession>